<reference evidence="2 3" key="1">
    <citation type="submission" date="2018-03" db="EMBL/GenBank/DDBJ databases">
        <title>Genomic Encyclopedia of Archaeal and Bacterial Type Strains, Phase II (KMG-II): from individual species to whole genera.</title>
        <authorList>
            <person name="Goeker M."/>
        </authorList>
    </citation>
    <scope>NUCLEOTIDE SEQUENCE [LARGE SCALE GENOMIC DNA]</scope>
    <source>
        <strain evidence="2 3">DSM 101533</strain>
    </source>
</reference>
<evidence type="ECO:0000259" key="1">
    <source>
        <dbReference type="Pfam" id="PF18557"/>
    </source>
</evidence>
<organism evidence="2 3">
    <name type="scientific">Yoonia maritima</name>
    <dbReference type="NCBI Taxonomy" id="1435347"/>
    <lineage>
        <taxon>Bacteria</taxon>
        <taxon>Pseudomonadati</taxon>
        <taxon>Pseudomonadota</taxon>
        <taxon>Alphaproteobacteria</taxon>
        <taxon>Rhodobacterales</taxon>
        <taxon>Paracoccaceae</taxon>
        <taxon>Yoonia</taxon>
    </lineage>
</organism>
<dbReference type="RefSeq" id="WP_165793365.1">
    <property type="nucleotide sequence ID" value="NZ_PVTP01000006.1"/>
</dbReference>
<keyword evidence="3" id="KW-1185">Reference proteome</keyword>
<proteinExistence type="predicted"/>
<dbReference type="Proteomes" id="UP000238007">
    <property type="component" value="Unassembled WGS sequence"/>
</dbReference>
<protein>
    <recommendedName>
        <fullName evidence="1">Anti-sigma factor NepR domain-containing protein</fullName>
    </recommendedName>
</protein>
<feature type="domain" description="Anti-sigma factor NepR" evidence="1">
    <location>
        <begin position="14"/>
        <end position="45"/>
    </location>
</feature>
<dbReference type="InterPro" id="IPR041649">
    <property type="entry name" value="NepR"/>
</dbReference>
<comment type="caution">
    <text evidence="2">The sequence shown here is derived from an EMBL/GenBank/DDBJ whole genome shotgun (WGS) entry which is preliminary data.</text>
</comment>
<evidence type="ECO:0000313" key="3">
    <source>
        <dbReference type="Proteomes" id="UP000238007"/>
    </source>
</evidence>
<gene>
    <name evidence="2" type="ORF">CLV80_10639</name>
</gene>
<dbReference type="AlphaFoldDB" id="A0A2T0VY90"/>
<evidence type="ECO:0000313" key="2">
    <source>
        <dbReference type="EMBL" id="PRY77195.1"/>
    </source>
</evidence>
<dbReference type="Pfam" id="PF18557">
    <property type="entry name" value="NepR"/>
    <property type="match status" value="1"/>
</dbReference>
<name>A0A2T0VY90_9RHOB</name>
<accession>A0A2T0VY90</accession>
<sequence length="51" mass="5915">MNKDKRESRADNLIKENLRRAFDDKASEELPTELIALLAQLRDQDDQNGTK</sequence>
<dbReference type="EMBL" id="PVTP01000006">
    <property type="protein sequence ID" value="PRY77195.1"/>
    <property type="molecule type" value="Genomic_DNA"/>
</dbReference>